<dbReference type="EMBL" id="CBXE010000482">
    <property type="protein sequence ID" value="CDL87245.1"/>
    <property type="molecule type" value="Genomic_DNA"/>
</dbReference>
<dbReference type="Pfam" id="PF05926">
    <property type="entry name" value="Phage_GPL"/>
    <property type="match status" value="1"/>
</dbReference>
<proteinExistence type="predicted"/>
<reference evidence="1 2" key="1">
    <citation type="submission" date="2013-11" db="EMBL/GenBank/DDBJ databases">
        <title>Draft genome sequence and annotation of the entomopathogenic bacterium, Xenorhabdus cabanillasi strain JM26.</title>
        <authorList>
            <person name="Gualtieri M."/>
            <person name="Ogier J.C."/>
            <person name="Pages S."/>
            <person name="Givaudan A."/>
            <person name="Gaudriault S."/>
        </authorList>
    </citation>
    <scope>NUCLEOTIDE SEQUENCE [LARGE SCALE GENOMIC DNA]</scope>
    <source>
        <strain evidence="1 2">JM26</strain>
    </source>
</reference>
<dbReference type="AlphaFoldDB" id="W1JC71"/>
<dbReference type="RefSeq" id="WP_038269033.1">
    <property type="nucleotide sequence ID" value="NZ_CAWLVK010000482.1"/>
</dbReference>
<organism evidence="1 2">
    <name type="scientific">Xenorhabdus cabanillasii JM26</name>
    <dbReference type="NCBI Taxonomy" id="1427517"/>
    <lineage>
        <taxon>Bacteria</taxon>
        <taxon>Pseudomonadati</taxon>
        <taxon>Pseudomonadota</taxon>
        <taxon>Gammaproteobacteria</taxon>
        <taxon>Enterobacterales</taxon>
        <taxon>Morganellaceae</taxon>
        <taxon>Xenorhabdus</taxon>
    </lineage>
</organism>
<protein>
    <submittedName>
        <fullName evidence="1">Phage head completion protein</fullName>
    </submittedName>
</protein>
<dbReference type="Proteomes" id="UP000019197">
    <property type="component" value="Unassembled WGS sequence"/>
</dbReference>
<evidence type="ECO:0000313" key="1">
    <source>
        <dbReference type="EMBL" id="CDL87245.1"/>
    </source>
</evidence>
<comment type="caution">
    <text evidence="1">The sequence shown here is derived from an EMBL/GenBank/DDBJ whole genome shotgun (WGS) entry which is preliminary data.</text>
</comment>
<sequence length="163" mass="18143">MSLVATKQPRPMDNPPAFNDGGAKVTAGPFWPVITLADLRCSMRLSGAVTTERLMHMTTEAVLSVNQQLAVWLATQESHGFRSLETVPSPVINDTTAHVFRYRHAVYSFTKAMLIENYRDIDTTRDGKKHAEALSTQIDGLRRDGQNAIRDMLGKSRMIAELV</sequence>
<dbReference type="InterPro" id="IPR009225">
    <property type="entry name" value="Phage_head_completion_GpL"/>
</dbReference>
<evidence type="ECO:0000313" key="2">
    <source>
        <dbReference type="Proteomes" id="UP000019197"/>
    </source>
</evidence>
<dbReference type="OrthoDB" id="6312934at2"/>
<gene>
    <name evidence="1" type="ORF">XCR1_860029</name>
</gene>
<name>W1JC71_9GAMM</name>
<accession>W1JC71</accession>